<sequence length="126" mass="14743">MKVFTLIIAKEVKECKDFKYHLRCKDLYLTHMCFVDDLLIIFHGDVKSVKGDLKKGSAKIAWKEVCKPKSHGGLRIKLLGPWNETLLVKHIWNIANRKETLWVKWVHAVKLKGRSFWDIDHDSNDS</sequence>
<proteinExistence type="predicted"/>
<organism evidence="1 2">
    <name type="scientific">Tanacetum coccineum</name>
    <dbReference type="NCBI Taxonomy" id="301880"/>
    <lineage>
        <taxon>Eukaryota</taxon>
        <taxon>Viridiplantae</taxon>
        <taxon>Streptophyta</taxon>
        <taxon>Embryophyta</taxon>
        <taxon>Tracheophyta</taxon>
        <taxon>Spermatophyta</taxon>
        <taxon>Magnoliopsida</taxon>
        <taxon>eudicotyledons</taxon>
        <taxon>Gunneridae</taxon>
        <taxon>Pentapetalae</taxon>
        <taxon>asterids</taxon>
        <taxon>campanulids</taxon>
        <taxon>Asterales</taxon>
        <taxon>Asteraceae</taxon>
        <taxon>Asteroideae</taxon>
        <taxon>Anthemideae</taxon>
        <taxon>Anthemidinae</taxon>
        <taxon>Tanacetum</taxon>
    </lineage>
</organism>
<accession>A0ABQ4YWN2</accession>
<dbReference type="EMBL" id="BQNB010010719">
    <property type="protein sequence ID" value="GJS81053.1"/>
    <property type="molecule type" value="Genomic_DNA"/>
</dbReference>
<evidence type="ECO:0000313" key="2">
    <source>
        <dbReference type="Proteomes" id="UP001151760"/>
    </source>
</evidence>
<dbReference type="PANTHER" id="PTHR33116">
    <property type="entry name" value="REVERSE TRANSCRIPTASE ZINC-BINDING DOMAIN-CONTAINING PROTEIN-RELATED-RELATED"/>
    <property type="match status" value="1"/>
</dbReference>
<gene>
    <name evidence="1" type="ORF">Tco_0747594</name>
</gene>
<evidence type="ECO:0000313" key="1">
    <source>
        <dbReference type="EMBL" id="GJS81053.1"/>
    </source>
</evidence>
<name>A0ABQ4YWN2_9ASTR</name>
<evidence type="ECO:0008006" key="3">
    <source>
        <dbReference type="Google" id="ProtNLM"/>
    </source>
</evidence>
<comment type="caution">
    <text evidence="1">The sequence shown here is derived from an EMBL/GenBank/DDBJ whole genome shotgun (WGS) entry which is preliminary data.</text>
</comment>
<protein>
    <recommendedName>
        <fullName evidence="3">Reverse transcriptase domain-containing protein</fullName>
    </recommendedName>
</protein>
<keyword evidence="2" id="KW-1185">Reference proteome</keyword>
<reference evidence="1" key="1">
    <citation type="journal article" date="2022" name="Int. J. Mol. Sci.">
        <title>Draft Genome of Tanacetum Coccineum: Genomic Comparison of Closely Related Tanacetum-Family Plants.</title>
        <authorList>
            <person name="Yamashiro T."/>
            <person name="Shiraishi A."/>
            <person name="Nakayama K."/>
            <person name="Satake H."/>
        </authorList>
    </citation>
    <scope>NUCLEOTIDE SEQUENCE</scope>
</reference>
<dbReference type="PANTHER" id="PTHR33116:SF84">
    <property type="entry name" value="RNA-DIRECTED DNA POLYMERASE"/>
    <property type="match status" value="1"/>
</dbReference>
<dbReference type="Proteomes" id="UP001151760">
    <property type="component" value="Unassembled WGS sequence"/>
</dbReference>
<reference evidence="1" key="2">
    <citation type="submission" date="2022-01" db="EMBL/GenBank/DDBJ databases">
        <authorList>
            <person name="Yamashiro T."/>
            <person name="Shiraishi A."/>
            <person name="Satake H."/>
            <person name="Nakayama K."/>
        </authorList>
    </citation>
    <scope>NUCLEOTIDE SEQUENCE</scope>
</reference>